<name>A0A8T2U2R2_CERRI</name>
<sequence length="110" mass="12206">MGTIHQSSSAGFQKCPLLFPLVDDAILWQGYLSGIVPSLHMLKLMDNLFVLHLQQTPLYHFPYDPGILPCYVSRLVGGDDAKDFKTSQSSTSKLCNTTLQQTDDATLMTK</sequence>
<proteinExistence type="predicted"/>
<keyword evidence="2" id="KW-1185">Reference proteome</keyword>
<evidence type="ECO:0000313" key="1">
    <source>
        <dbReference type="EMBL" id="KAH7430421.1"/>
    </source>
</evidence>
<dbReference type="Proteomes" id="UP000825935">
    <property type="component" value="Chromosome 9"/>
</dbReference>
<protein>
    <submittedName>
        <fullName evidence="1">Uncharacterized protein</fullName>
    </submittedName>
</protein>
<comment type="caution">
    <text evidence="1">The sequence shown here is derived from an EMBL/GenBank/DDBJ whole genome shotgun (WGS) entry which is preliminary data.</text>
</comment>
<organism evidence="1 2">
    <name type="scientific">Ceratopteris richardii</name>
    <name type="common">Triangle waterfern</name>
    <dbReference type="NCBI Taxonomy" id="49495"/>
    <lineage>
        <taxon>Eukaryota</taxon>
        <taxon>Viridiplantae</taxon>
        <taxon>Streptophyta</taxon>
        <taxon>Embryophyta</taxon>
        <taxon>Tracheophyta</taxon>
        <taxon>Polypodiopsida</taxon>
        <taxon>Polypodiidae</taxon>
        <taxon>Polypodiales</taxon>
        <taxon>Pteridineae</taxon>
        <taxon>Pteridaceae</taxon>
        <taxon>Parkerioideae</taxon>
        <taxon>Ceratopteris</taxon>
    </lineage>
</organism>
<dbReference type="AlphaFoldDB" id="A0A8T2U2R2"/>
<accession>A0A8T2U2R2</accession>
<gene>
    <name evidence="1" type="ORF">KP509_09G097800</name>
</gene>
<dbReference type="EMBL" id="CM035414">
    <property type="protein sequence ID" value="KAH7430421.1"/>
    <property type="molecule type" value="Genomic_DNA"/>
</dbReference>
<evidence type="ECO:0000313" key="2">
    <source>
        <dbReference type="Proteomes" id="UP000825935"/>
    </source>
</evidence>
<reference evidence="1" key="1">
    <citation type="submission" date="2021-08" db="EMBL/GenBank/DDBJ databases">
        <title>WGS assembly of Ceratopteris richardii.</title>
        <authorList>
            <person name="Marchant D.B."/>
            <person name="Chen G."/>
            <person name="Jenkins J."/>
            <person name="Shu S."/>
            <person name="Leebens-Mack J."/>
            <person name="Grimwood J."/>
            <person name="Schmutz J."/>
            <person name="Soltis P."/>
            <person name="Soltis D."/>
            <person name="Chen Z.-H."/>
        </authorList>
    </citation>
    <scope>NUCLEOTIDE SEQUENCE</scope>
    <source>
        <strain evidence="1">Whitten #5841</strain>
        <tissue evidence="1">Leaf</tissue>
    </source>
</reference>